<reference evidence="1 2" key="1">
    <citation type="journal article" date="2014" name="Int. J. Syst. Evol. Microbiol.">
        <title>Phylogenomics and the dynamic genome evolution of the genus Streptococcus.</title>
        <authorList>
            <consortium name="The Broad Institute Genome Sequencing Platform"/>
            <person name="Richards V.P."/>
            <person name="Palmer S.R."/>
            <person name="Pavinski Bitar P.D."/>
            <person name="Qin X."/>
            <person name="Weinstock G.M."/>
            <person name="Highlander S.K."/>
            <person name="Town C.D."/>
            <person name="Burne R.A."/>
            <person name="Stanhope M.J."/>
        </authorList>
    </citation>
    <scope>NUCLEOTIDE SEQUENCE [LARGE SCALE GENOMIC DNA]</scope>
    <source>
        <strain evidence="1 2">2285-97</strain>
    </source>
</reference>
<dbReference type="PANTHER" id="PTHR31270">
    <property type="entry name" value="GLUTAMINYL-PEPTIDE CYCLOTRANSFERASE"/>
    <property type="match status" value="1"/>
</dbReference>
<dbReference type="GO" id="GO:0016603">
    <property type="term" value="F:glutaminyl-peptide cyclotransferase activity"/>
    <property type="evidence" value="ECO:0007669"/>
    <property type="project" value="InterPro"/>
</dbReference>
<keyword evidence="2" id="KW-1185">Reference proteome</keyword>
<dbReference type="InterPro" id="IPR007788">
    <property type="entry name" value="QCT"/>
</dbReference>
<dbReference type="AlphaFoldDB" id="G5KCA4"/>
<accession>G5KCA4</accession>
<organism evidence="1 2">
    <name type="scientific">Streptococcus urinalis 2285-97</name>
    <dbReference type="NCBI Taxonomy" id="764291"/>
    <lineage>
        <taxon>Bacteria</taxon>
        <taxon>Bacillati</taxon>
        <taxon>Bacillota</taxon>
        <taxon>Bacilli</taxon>
        <taxon>Lactobacillales</taxon>
        <taxon>Streptococcaceae</taxon>
        <taxon>Streptococcus</taxon>
    </lineage>
</organism>
<dbReference type="STRING" id="764291.STRUR_0418"/>
<proteinExistence type="predicted"/>
<dbReference type="Pfam" id="PF05096">
    <property type="entry name" value="Glu_cyclase_2"/>
    <property type="match status" value="1"/>
</dbReference>
<evidence type="ECO:0000313" key="1">
    <source>
        <dbReference type="EMBL" id="EHJ56191.1"/>
    </source>
</evidence>
<sequence>MIPEGQVVLKKIYPYNDTLYTQGIENIDDNQILISSGRYGYSKVGIYQLNQKSYKNMLSFNDDYFAEGLTIVNHCFWLLSFKEELATLYSIDLFQKIKEVSYQGQGWGLAYDQHNGCLWMTNGSNQLQKRDPITFELIETIDIEVQGIPISRINELEYVDGYLYGNIWQTNKIVKLDPNSGKIVTFFDLSAILEELHLDQSHFPNLNFLNGIAHQKDNTFILSGKLYPYMIEVELNKKD</sequence>
<protein>
    <submittedName>
        <fullName evidence="1">Glutamine cyclotransferase</fullName>
    </submittedName>
</protein>
<dbReference type="EMBL" id="AEUZ02000001">
    <property type="protein sequence ID" value="EHJ56191.1"/>
    <property type="molecule type" value="Genomic_DNA"/>
</dbReference>
<dbReference type="eggNOG" id="COG3823">
    <property type="taxonomic scope" value="Bacteria"/>
</dbReference>
<dbReference type="SUPFAM" id="SSF63825">
    <property type="entry name" value="YWTD domain"/>
    <property type="match status" value="1"/>
</dbReference>
<dbReference type="Proteomes" id="UP000005388">
    <property type="component" value="Unassembled WGS sequence"/>
</dbReference>
<dbReference type="PANTHER" id="PTHR31270:SF1">
    <property type="entry name" value="GLUTAMINYL-PEPTIDE CYCLOTRANSFERASE"/>
    <property type="match status" value="1"/>
</dbReference>
<evidence type="ECO:0000313" key="2">
    <source>
        <dbReference type="Proteomes" id="UP000005388"/>
    </source>
</evidence>
<name>G5KCA4_9STRE</name>
<gene>
    <name evidence="1" type="ORF">STRUR_0418</name>
</gene>
<dbReference type="RefSeq" id="WP_006738958.1">
    <property type="nucleotide sequence ID" value="NZ_AEUZ02000001.1"/>
</dbReference>
<comment type="caution">
    <text evidence="1">The sequence shown here is derived from an EMBL/GenBank/DDBJ whole genome shotgun (WGS) entry which is preliminary data.</text>
</comment>